<dbReference type="SMART" id="SM00850">
    <property type="entry name" value="LytTR"/>
    <property type="match status" value="1"/>
</dbReference>
<sequence length="152" mass="17893">MKIKVEVDEKLADTEIVIRTPRLDEHIAQTVKEISRQVKTAPQIDFYQAGVRYFLDLDKILFFETADRKVIAHTAESTYAASLKLYELEESLPRVFVRSSKSTIVNLKQIFSVDHSLRGNLVKFRNSHKQLYVSRSYYQEFKHRLDERSRLI</sequence>
<protein>
    <submittedName>
        <fullName evidence="2">LytR family transcriptional regulator</fullName>
    </submittedName>
</protein>
<dbReference type="InterPro" id="IPR046947">
    <property type="entry name" value="LytR-like"/>
</dbReference>
<dbReference type="RefSeq" id="WP_124975644.1">
    <property type="nucleotide sequence ID" value="NZ_BFFP01000009.1"/>
</dbReference>
<dbReference type="PANTHER" id="PTHR37299:SF4">
    <property type="entry name" value="TRANSCRIPTIONAL REGULATOR"/>
    <property type="match status" value="1"/>
</dbReference>
<name>A0A401IS48_9LACO</name>
<dbReference type="InterPro" id="IPR007492">
    <property type="entry name" value="LytTR_DNA-bd_dom"/>
</dbReference>
<feature type="domain" description="HTH LytTR-type" evidence="1">
    <location>
        <begin position="44"/>
        <end position="147"/>
    </location>
</feature>
<evidence type="ECO:0000259" key="1">
    <source>
        <dbReference type="PROSITE" id="PS50930"/>
    </source>
</evidence>
<keyword evidence="3" id="KW-1185">Reference proteome</keyword>
<evidence type="ECO:0000313" key="3">
    <source>
        <dbReference type="Proteomes" id="UP000286848"/>
    </source>
</evidence>
<dbReference type="Pfam" id="PF04397">
    <property type="entry name" value="LytTR"/>
    <property type="match status" value="1"/>
</dbReference>
<dbReference type="Proteomes" id="UP000286848">
    <property type="component" value="Unassembled WGS sequence"/>
</dbReference>
<dbReference type="PANTHER" id="PTHR37299">
    <property type="entry name" value="TRANSCRIPTIONAL REGULATOR-RELATED"/>
    <property type="match status" value="1"/>
</dbReference>
<dbReference type="OrthoDB" id="9808614at2"/>
<dbReference type="GO" id="GO:0003677">
    <property type="term" value="F:DNA binding"/>
    <property type="evidence" value="ECO:0007669"/>
    <property type="project" value="InterPro"/>
</dbReference>
<dbReference type="EMBL" id="BFFP01000009">
    <property type="protein sequence ID" value="GBG94336.1"/>
    <property type="molecule type" value="Genomic_DNA"/>
</dbReference>
<dbReference type="PROSITE" id="PS50930">
    <property type="entry name" value="HTH_LYTTR"/>
    <property type="match status" value="1"/>
</dbReference>
<reference evidence="2 3" key="1">
    <citation type="journal article" date="2019" name="Int. J. Syst. Evol. Microbiol.">
        <title>Lactobacillus salitolerans sp. nov., a novel lactic acid bacterium isolated from spent mushroom substrates.</title>
        <authorList>
            <person name="Tohno M."/>
            <person name="Tanizawa Y."/>
            <person name="Kojima Y."/>
            <person name="Sakamoto M."/>
            <person name="Nakamura Y."/>
            <person name="Ohkuma M."/>
            <person name="Kobayashi H."/>
        </authorList>
    </citation>
    <scope>NUCLEOTIDE SEQUENCE [LARGE SCALE GENOMIC DNA]</scope>
    <source>
        <strain evidence="2 3">YK43</strain>
    </source>
</reference>
<dbReference type="AlphaFoldDB" id="A0A401IS48"/>
<proteinExistence type="predicted"/>
<dbReference type="GO" id="GO:0000156">
    <property type="term" value="F:phosphorelay response regulator activity"/>
    <property type="evidence" value="ECO:0007669"/>
    <property type="project" value="InterPro"/>
</dbReference>
<dbReference type="Gene3D" id="2.40.50.1020">
    <property type="entry name" value="LytTr DNA-binding domain"/>
    <property type="match status" value="1"/>
</dbReference>
<gene>
    <name evidence="2" type="primary">lytR</name>
    <name evidence="2" type="ORF">LFYK43_07950</name>
</gene>
<comment type="caution">
    <text evidence="2">The sequence shown here is derived from an EMBL/GenBank/DDBJ whole genome shotgun (WGS) entry which is preliminary data.</text>
</comment>
<accession>A0A401IS48</accession>
<organism evidence="2 3">
    <name type="scientific">Ligilactobacillus salitolerans</name>
    <dbReference type="NCBI Taxonomy" id="1808352"/>
    <lineage>
        <taxon>Bacteria</taxon>
        <taxon>Bacillati</taxon>
        <taxon>Bacillota</taxon>
        <taxon>Bacilli</taxon>
        <taxon>Lactobacillales</taxon>
        <taxon>Lactobacillaceae</taxon>
        <taxon>Ligilactobacillus</taxon>
    </lineage>
</organism>
<evidence type="ECO:0000313" key="2">
    <source>
        <dbReference type="EMBL" id="GBG94336.1"/>
    </source>
</evidence>